<keyword evidence="2" id="KW-0808">Transferase</keyword>
<dbReference type="Gene3D" id="3.40.50.150">
    <property type="entry name" value="Vaccinia Virus protein VP39"/>
    <property type="match status" value="2"/>
</dbReference>
<keyword evidence="1 5" id="KW-0489">Methyltransferase</keyword>
<evidence type="ECO:0000256" key="2">
    <source>
        <dbReference type="ARBA" id="ARBA00022679"/>
    </source>
</evidence>
<dbReference type="GO" id="GO:0003677">
    <property type="term" value="F:DNA binding"/>
    <property type="evidence" value="ECO:0007669"/>
    <property type="project" value="InterPro"/>
</dbReference>
<dbReference type="InterPro" id="IPR002941">
    <property type="entry name" value="DNA_methylase_N4/N6"/>
</dbReference>
<evidence type="ECO:0000313" key="6">
    <source>
        <dbReference type="Proteomes" id="UP000186777"/>
    </source>
</evidence>
<feature type="domain" description="DNA methylase N-4/N-6" evidence="4">
    <location>
        <begin position="2"/>
        <end position="37"/>
    </location>
</feature>
<reference evidence="5 6" key="1">
    <citation type="journal article" date="2016" name="Nat. Biotechnol.">
        <title>Measurement of bacterial replication rates in microbial communities.</title>
        <authorList>
            <person name="Brown C.T."/>
            <person name="Olm M.R."/>
            <person name="Thomas B.C."/>
            <person name="Banfield J.F."/>
        </authorList>
    </citation>
    <scope>NUCLEOTIDE SEQUENCE [LARGE SCALE GENOMIC DNA]</scope>
    <source>
        <strain evidence="5">46_33</strain>
    </source>
</reference>
<evidence type="ECO:0000313" key="5">
    <source>
        <dbReference type="EMBL" id="OLA39519.1"/>
    </source>
</evidence>
<dbReference type="Pfam" id="PF01555">
    <property type="entry name" value="N6_N4_Mtase"/>
    <property type="match status" value="2"/>
</dbReference>
<gene>
    <name evidence="5" type="ORF">BHW43_01150</name>
</gene>
<dbReference type="GO" id="GO:0008170">
    <property type="term" value="F:N-methyltransferase activity"/>
    <property type="evidence" value="ECO:0007669"/>
    <property type="project" value="InterPro"/>
</dbReference>
<dbReference type="GO" id="GO:0032259">
    <property type="term" value="P:methylation"/>
    <property type="evidence" value="ECO:0007669"/>
    <property type="project" value="UniProtKB-KW"/>
</dbReference>
<evidence type="ECO:0000256" key="3">
    <source>
        <dbReference type="ARBA" id="ARBA00022747"/>
    </source>
</evidence>
<accession>A0A1Q6RAY9</accession>
<sequence length="187" mass="21527">MLDQFAGSGTTLVEAKLLNRNAIGIDINNKAVNLAKKKLKISFDSISQIFVKQGDATNLSSIKTNGIDFVCTHPPYADIIKYSQDIPEDISCLSLSDFLERMSLVAQEAYRVLKPNHYCAVMMGDIRRKGKIFPLGFEVMKIFLEQNFHSQEIIIKEQHNCRSTDYWRERNLQFLLLSHEYIFVFQK</sequence>
<organism evidence="5 6">
    <name type="scientific">Phascolarctobacterium succinatutens</name>
    <dbReference type="NCBI Taxonomy" id="626940"/>
    <lineage>
        <taxon>Bacteria</taxon>
        <taxon>Bacillati</taxon>
        <taxon>Bacillota</taxon>
        <taxon>Negativicutes</taxon>
        <taxon>Acidaminococcales</taxon>
        <taxon>Acidaminococcaceae</taxon>
        <taxon>Phascolarctobacterium</taxon>
    </lineage>
</organism>
<name>A0A1Q6RAY9_9FIRM</name>
<dbReference type="EMBL" id="MNTG01000001">
    <property type="protein sequence ID" value="OLA39519.1"/>
    <property type="molecule type" value="Genomic_DNA"/>
</dbReference>
<evidence type="ECO:0000259" key="4">
    <source>
        <dbReference type="Pfam" id="PF01555"/>
    </source>
</evidence>
<keyword evidence="3" id="KW-0680">Restriction system</keyword>
<protein>
    <submittedName>
        <fullName evidence="5">RNA methylase</fullName>
    </submittedName>
</protein>
<dbReference type="GO" id="GO:0009307">
    <property type="term" value="P:DNA restriction-modification system"/>
    <property type="evidence" value="ECO:0007669"/>
    <property type="project" value="UniProtKB-KW"/>
</dbReference>
<dbReference type="InterPro" id="IPR029063">
    <property type="entry name" value="SAM-dependent_MTases_sf"/>
</dbReference>
<dbReference type="CDD" id="cd02440">
    <property type="entry name" value="AdoMet_MTases"/>
    <property type="match status" value="1"/>
</dbReference>
<feature type="domain" description="DNA methylase N-4/N-6" evidence="4">
    <location>
        <begin position="67"/>
        <end position="187"/>
    </location>
</feature>
<dbReference type="AlphaFoldDB" id="A0A1Q6RAY9"/>
<evidence type="ECO:0000256" key="1">
    <source>
        <dbReference type="ARBA" id="ARBA00022603"/>
    </source>
</evidence>
<proteinExistence type="predicted"/>
<dbReference type="SUPFAM" id="SSF53335">
    <property type="entry name" value="S-adenosyl-L-methionine-dependent methyltransferases"/>
    <property type="match status" value="2"/>
</dbReference>
<dbReference type="Proteomes" id="UP000186777">
    <property type="component" value="Unassembled WGS sequence"/>
</dbReference>
<dbReference type="STRING" id="626940.BHW43_01150"/>
<comment type="caution">
    <text evidence="5">The sequence shown here is derived from an EMBL/GenBank/DDBJ whole genome shotgun (WGS) entry which is preliminary data.</text>
</comment>